<organism evidence="1 2">
    <name type="scientific">Chaenocephalus aceratus</name>
    <name type="common">Blackfin icefish</name>
    <name type="synonym">Chaenichthys aceratus</name>
    <dbReference type="NCBI Taxonomy" id="36190"/>
    <lineage>
        <taxon>Eukaryota</taxon>
        <taxon>Metazoa</taxon>
        <taxon>Chordata</taxon>
        <taxon>Craniata</taxon>
        <taxon>Vertebrata</taxon>
        <taxon>Euteleostomi</taxon>
        <taxon>Actinopterygii</taxon>
        <taxon>Neopterygii</taxon>
        <taxon>Teleostei</taxon>
        <taxon>Neoteleostei</taxon>
        <taxon>Acanthomorphata</taxon>
        <taxon>Eupercaria</taxon>
        <taxon>Perciformes</taxon>
        <taxon>Notothenioidei</taxon>
        <taxon>Channichthyidae</taxon>
        <taxon>Chaenocephalus</taxon>
    </lineage>
</organism>
<dbReference type="EMBL" id="CM043800">
    <property type="protein sequence ID" value="KAI4810618.1"/>
    <property type="molecule type" value="Genomic_DNA"/>
</dbReference>
<feature type="non-terminal residue" evidence="1">
    <location>
        <position position="1"/>
    </location>
</feature>
<evidence type="ECO:0000313" key="1">
    <source>
        <dbReference type="EMBL" id="KAI4810618.1"/>
    </source>
</evidence>
<evidence type="ECO:0000313" key="2">
    <source>
        <dbReference type="Proteomes" id="UP001057452"/>
    </source>
</evidence>
<keyword evidence="2" id="KW-1185">Reference proteome</keyword>
<sequence>AGVLPELQATSAGDCSLSTAINLAADRGLERQGAGGWSEGCCRQRVDGGRRERRTCRDETPVFGAPTGPGANLARQWSPVAPVTKVIIPTQAPRRSPH</sequence>
<name>A0ACB9WBU5_CHAAC</name>
<gene>
    <name evidence="1" type="ORF">KUCAC02_013556</name>
</gene>
<reference evidence="1" key="1">
    <citation type="submission" date="2022-05" db="EMBL/GenBank/DDBJ databases">
        <title>Chromosome-level genome of Chaenocephalus aceratus.</title>
        <authorList>
            <person name="Park H."/>
        </authorList>
    </citation>
    <scope>NUCLEOTIDE SEQUENCE</scope>
    <source>
        <strain evidence="1">KU_202001</strain>
    </source>
</reference>
<dbReference type="Proteomes" id="UP001057452">
    <property type="component" value="Chromosome 16"/>
</dbReference>
<accession>A0ACB9WBU5</accession>
<protein>
    <submittedName>
        <fullName evidence="1">Uncharacterized protein</fullName>
    </submittedName>
</protein>
<comment type="caution">
    <text evidence="1">The sequence shown here is derived from an EMBL/GenBank/DDBJ whole genome shotgun (WGS) entry which is preliminary data.</text>
</comment>
<feature type="non-terminal residue" evidence="1">
    <location>
        <position position="98"/>
    </location>
</feature>
<proteinExistence type="predicted"/>